<gene>
    <name evidence="2" type="ORF">ACFSUN_09165</name>
</gene>
<dbReference type="Gene3D" id="3.40.250.10">
    <property type="entry name" value="Rhodanese-like domain"/>
    <property type="match status" value="1"/>
</dbReference>
<dbReference type="PROSITE" id="PS50206">
    <property type="entry name" value="RHODANESE_3"/>
    <property type="match status" value="1"/>
</dbReference>
<accession>A0ABW5PZY7</accession>
<dbReference type="CDD" id="cd00158">
    <property type="entry name" value="RHOD"/>
    <property type="match status" value="1"/>
</dbReference>
<proteinExistence type="predicted"/>
<reference evidence="3" key="1">
    <citation type="journal article" date="2019" name="Int. J. Syst. Evol. Microbiol.">
        <title>The Global Catalogue of Microorganisms (GCM) 10K type strain sequencing project: providing services to taxonomists for standard genome sequencing and annotation.</title>
        <authorList>
            <consortium name="The Broad Institute Genomics Platform"/>
            <consortium name="The Broad Institute Genome Sequencing Center for Infectious Disease"/>
            <person name="Wu L."/>
            <person name="Ma J."/>
        </authorList>
    </citation>
    <scope>NUCLEOTIDE SEQUENCE [LARGE SCALE GENOMIC DNA]</scope>
    <source>
        <strain evidence="3">TISTR 1858</strain>
    </source>
</reference>
<dbReference type="PANTHER" id="PTHR43031:SF17">
    <property type="entry name" value="SULFURTRANSFERASE YTWF-RELATED"/>
    <property type="match status" value="1"/>
</dbReference>
<dbReference type="Pfam" id="PF00581">
    <property type="entry name" value="Rhodanese"/>
    <property type="match status" value="1"/>
</dbReference>
<keyword evidence="3" id="KW-1185">Reference proteome</keyword>
<dbReference type="SMART" id="SM00450">
    <property type="entry name" value="RHOD"/>
    <property type="match status" value="1"/>
</dbReference>
<dbReference type="PANTHER" id="PTHR43031">
    <property type="entry name" value="FAD-DEPENDENT OXIDOREDUCTASE"/>
    <property type="match status" value="1"/>
</dbReference>
<evidence type="ECO:0000259" key="1">
    <source>
        <dbReference type="PROSITE" id="PS50206"/>
    </source>
</evidence>
<evidence type="ECO:0000313" key="3">
    <source>
        <dbReference type="Proteomes" id="UP001597451"/>
    </source>
</evidence>
<evidence type="ECO:0000313" key="2">
    <source>
        <dbReference type="EMBL" id="MFD2628944.1"/>
    </source>
</evidence>
<dbReference type="SUPFAM" id="SSF52821">
    <property type="entry name" value="Rhodanese/Cell cycle control phosphatase"/>
    <property type="match status" value="1"/>
</dbReference>
<dbReference type="InterPro" id="IPR050229">
    <property type="entry name" value="GlpE_sulfurtransferase"/>
</dbReference>
<protein>
    <submittedName>
        <fullName evidence="2">Rhodanese-like domain-containing protein</fullName>
    </submittedName>
</protein>
<comment type="caution">
    <text evidence="2">The sequence shown here is derived from an EMBL/GenBank/DDBJ whole genome shotgun (WGS) entry which is preliminary data.</text>
</comment>
<dbReference type="InterPro" id="IPR036873">
    <property type="entry name" value="Rhodanese-like_dom_sf"/>
</dbReference>
<dbReference type="InterPro" id="IPR001763">
    <property type="entry name" value="Rhodanese-like_dom"/>
</dbReference>
<dbReference type="Proteomes" id="UP001597451">
    <property type="component" value="Unassembled WGS sequence"/>
</dbReference>
<name>A0ABW5PZY7_9BACI</name>
<dbReference type="RefSeq" id="WP_379561708.1">
    <property type="nucleotide sequence ID" value="NZ_JBHUMX010000035.1"/>
</dbReference>
<dbReference type="EMBL" id="JBHUMX010000035">
    <property type="protein sequence ID" value="MFD2628944.1"/>
    <property type="molecule type" value="Genomic_DNA"/>
</dbReference>
<sequence>MAEIKEVSPQALRERLNNKEENLEVIDVREDEEVAQGIIPQAKHIPLQEVPDSLSELDQDKHYVMVCRSGRRSMRAATHLKEQGYDVSNMAGGMLEWEGDVEVKDK</sequence>
<feature type="domain" description="Rhodanese" evidence="1">
    <location>
        <begin position="19"/>
        <end position="106"/>
    </location>
</feature>
<organism evidence="2 3">
    <name type="scientific">Oceanobacillus kapialis</name>
    <dbReference type="NCBI Taxonomy" id="481353"/>
    <lineage>
        <taxon>Bacteria</taxon>
        <taxon>Bacillati</taxon>
        <taxon>Bacillota</taxon>
        <taxon>Bacilli</taxon>
        <taxon>Bacillales</taxon>
        <taxon>Bacillaceae</taxon>
        <taxon>Oceanobacillus</taxon>
    </lineage>
</organism>